<dbReference type="EMBL" id="MNYI01000036">
    <property type="protein sequence ID" value="OIP42828.1"/>
    <property type="molecule type" value="Genomic_DNA"/>
</dbReference>
<evidence type="ECO:0000256" key="1">
    <source>
        <dbReference type="SAM" id="MobiDB-lite"/>
    </source>
</evidence>
<dbReference type="Pfam" id="PF08239">
    <property type="entry name" value="SH3_3"/>
    <property type="match status" value="1"/>
</dbReference>
<feature type="compositionally biased region" description="Pro residues" evidence="1">
    <location>
        <begin position="308"/>
        <end position="328"/>
    </location>
</feature>
<comment type="caution">
    <text evidence="3">The sequence shown here is derived from an EMBL/GenBank/DDBJ whole genome shotgun (WGS) entry which is preliminary data.</text>
</comment>
<dbReference type="PROSITE" id="PS51781">
    <property type="entry name" value="SH3B"/>
    <property type="match status" value="1"/>
</dbReference>
<dbReference type="Gene3D" id="2.40.160.60">
    <property type="entry name" value="Outer membrane protein transport protein (OMPP1/FadL/TodX)"/>
    <property type="match status" value="1"/>
</dbReference>
<feature type="domain" description="SH3b" evidence="2">
    <location>
        <begin position="1052"/>
        <end position="1114"/>
    </location>
</feature>
<proteinExistence type="predicted"/>
<organism evidence="3 4">
    <name type="scientific">Candidatus Desantisbacteria bacterium CG2_30_40_21</name>
    <dbReference type="NCBI Taxonomy" id="1817895"/>
    <lineage>
        <taxon>Bacteria</taxon>
        <taxon>Candidatus Desantisiibacteriota</taxon>
    </lineage>
</organism>
<dbReference type="AlphaFoldDB" id="A0A1J5E359"/>
<dbReference type="InterPro" id="IPR013783">
    <property type="entry name" value="Ig-like_fold"/>
</dbReference>
<dbReference type="Gene3D" id="2.30.30.40">
    <property type="entry name" value="SH3 Domains"/>
    <property type="match status" value="1"/>
</dbReference>
<accession>A0A1J5E359</accession>
<evidence type="ECO:0000313" key="4">
    <source>
        <dbReference type="Proteomes" id="UP000183085"/>
    </source>
</evidence>
<dbReference type="STRING" id="1817895.AUJ95_01290"/>
<evidence type="ECO:0000313" key="3">
    <source>
        <dbReference type="EMBL" id="OIP42828.1"/>
    </source>
</evidence>
<evidence type="ECO:0000259" key="2">
    <source>
        <dbReference type="PROSITE" id="PS51781"/>
    </source>
</evidence>
<gene>
    <name evidence="3" type="ORF">AUJ95_01290</name>
</gene>
<protein>
    <recommendedName>
        <fullName evidence="2">SH3b domain-containing protein</fullName>
    </recommendedName>
</protein>
<sequence length="1114" mass="122199">MSTRQKLLSLLTILVIGMPSICWGNGACTTAMPFLKMGMGVRASAMGKAFCAVVDDASTVHYNPAGLGQIKSGQISLEHTRWLEDVAYTGVSGVYPLRTMNVDIGGFANMLLTDEIQTTTEAQPQGTGKTFREMDGIFGVAGGISLTDQISVGVTGKVCSQKIGDNGATGLAYDMGFLYKTKCVGLGLAFQNIGTNIRFIDKGFTLPTTIRTGLAWTNSGLTISGELVNILSEKKMIACIGFEGYLLNIIALRCGYDSEDGHGPTVGFGVRTQGRVPLQIDYAYLPYEKFEATHRVAISVRFGNKAVPEPPNPVPEPPNPVPEPPNPVPEPPNIPVIFSPSHPDPSKWYAANIPSFIWDNASGLTGYSYLIDQDLWTLPDDIIDGTNKDYIPNGSLADGIYYFHIKKRDSDGNWSDASHYKIQIDTQPPTIPVISSSSHSDPNKWYTANTPSLTWTASKDNASGLAGYSYLIDKNSGTIPDDIMEGANTAYIHNVPLANGIYYFHIKAGDHAGTWSNASHYKIQIDAKSPDIPVIFSISHPDQSKWYAVNTPSLSWTASCDDVSGLAGYSYLIDKNSGTIPDDTIEGANTAYVRNVPLVNGIYYFHIKARDYAGNWSNANHYKIQVDTKPSDAPVISSTSHPDQNKWYAVNTPSLLWTASCDDASGPAGYSYLIDENSWIIPDDTIDGTNTAYIHNVSLANGIYYFHIKAGDRAGNWSDVNHYRIQVDTKPPDVPVSFSISHPDQSKWYTANIPSLSWTASCDDASGLAGYSYLIDKKSNTIPNDTIKGADVSYVHNVPLTNGIYYFHVKARDHAGNWSNANHYKIQVDAKSPDIPVIFSSSHPDPSKWYAANVPSITWNTSCDDVSGLAGYSYWLDENSWTIPDDTIDGTNTAYIHNVSLANGTYYFHIKASDHAGNWSNANHYKIQVDTQPPATPVIYSISHPDPNKWYAANTPSLMWNTSSDDASGLAGYSYQLDENSGTIPDDLIEGTNTAYIHNVSLVDGIYYFHIKARDYAGNWSNASHYKIKIQQADKIPVLSVRQPSKQPSKQIRTVTVTVNDSPIRSGPGETYPVITKVSDGIQLILIDDSKKWYYQVKLPDNSIGWILYINCQW</sequence>
<dbReference type="NCBIfam" id="NF033709">
    <property type="entry name" value="PorV_fam"/>
    <property type="match status" value="1"/>
</dbReference>
<dbReference type="SUPFAM" id="SSF56935">
    <property type="entry name" value="Porins"/>
    <property type="match status" value="1"/>
</dbReference>
<dbReference type="InterPro" id="IPR003646">
    <property type="entry name" value="SH3-like_bac-type"/>
</dbReference>
<name>A0A1J5E359_9BACT</name>
<dbReference type="Proteomes" id="UP000183085">
    <property type="component" value="Unassembled WGS sequence"/>
</dbReference>
<reference evidence="3 4" key="1">
    <citation type="journal article" date="2016" name="Environ. Microbiol.">
        <title>Genomic resolution of a cold subsurface aquifer community provides metabolic insights for novel microbes adapted to high CO concentrations.</title>
        <authorList>
            <person name="Probst A.J."/>
            <person name="Castelle C.J."/>
            <person name="Singh A."/>
            <person name="Brown C.T."/>
            <person name="Anantharaman K."/>
            <person name="Sharon I."/>
            <person name="Hug L.A."/>
            <person name="Burstein D."/>
            <person name="Emerson J.B."/>
            <person name="Thomas B.C."/>
            <person name="Banfield J.F."/>
        </authorList>
    </citation>
    <scope>NUCLEOTIDE SEQUENCE [LARGE SCALE GENOMIC DNA]</scope>
    <source>
        <strain evidence="3">CG2_30_40_21</strain>
    </source>
</reference>
<dbReference type="Gene3D" id="2.60.40.10">
    <property type="entry name" value="Immunoglobulins"/>
    <property type="match status" value="7"/>
</dbReference>
<feature type="region of interest" description="Disordered" evidence="1">
    <location>
        <begin position="307"/>
        <end position="328"/>
    </location>
</feature>